<accession>A0AAD5UAG8</accession>
<dbReference type="SMART" id="SM00320">
    <property type="entry name" value="WD40"/>
    <property type="match status" value="4"/>
</dbReference>
<keyword evidence="4" id="KW-1185">Reference proteome</keyword>
<proteinExistence type="predicted"/>
<dbReference type="PANTHER" id="PTHR19848">
    <property type="entry name" value="WD40 REPEAT PROTEIN"/>
    <property type="match status" value="1"/>
</dbReference>
<organism evidence="3 4">
    <name type="scientific">Boothiomyces macroporosus</name>
    <dbReference type="NCBI Taxonomy" id="261099"/>
    <lineage>
        <taxon>Eukaryota</taxon>
        <taxon>Fungi</taxon>
        <taxon>Fungi incertae sedis</taxon>
        <taxon>Chytridiomycota</taxon>
        <taxon>Chytridiomycota incertae sedis</taxon>
        <taxon>Chytridiomycetes</taxon>
        <taxon>Rhizophydiales</taxon>
        <taxon>Terramycetaceae</taxon>
        <taxon>Boothiomyces</taxon>
    </lineage>
</organism>
<protein>
    <submittedName>
        <fullName evidence="3">Uncharacterized protein</fullName>
    </submittedName>
</protein>
<evidence type="ECO:0000256" key="2">
    <source>
        <dbReference type="ARBA" id="ARBA00022737"/>
    </source>
</evidence>
<evidence type="ECO:0000256" key="1">
    <source>
        <dbReference type="ARBA" id="ARBA00022574"/>
    </source>
</evidence>
<dbReference type="Pfam" id="PF00400">
    <property type="entry name" value="WD40"/>
    <property type="match status" value="1"/>
</dbReference>
<dbReference type="Gene3D" id="2.130.10.10">
    <property type="entry name" value="YVTN repeat-like/Quinoprotein amine dehydrogenase"/>
    <property type="match status" value="2"/>
</dbReference>
<evidence type="ECO:0000313" key="3">
    <source>
        <dbReference type="EMBL" id="KAJ3252181.1"/>
    </source>
</evidence>
<sequence>MAEVVFQNRFLSNLNFFRERYMVATLPFHSDIVLAVHCIGQIGYSGGRDGTCAVFNIKTATLIKQFKAHKFGLSCFEQCNSDLVTAGWDGKAIIWTINLQTDQIQSRVFNNQQPVICVKIHGNKMACGLENGVRIWDFDDNSFTEMDTGLVTCIDYSNEFVYGKSNMIKDVKNEYYFNAKVSAMKIKDRIHVGTEVLMAIQMHSDGIRNISINHNIVTASYDQTIGIYNQRKTLWKGHKGDVNDDQTVKIWNCSESDLSNNNLFS</sequence>
<dbReference type="Proteomes" id="UP001210925">
    <property type="component" value="Unassembled WGS sequence"/>
</dbReference>
<reference evidence="3" key="1">
    <citation type="submission" date="2020-05" db="EMBL/GenBank/DDBJ databases">
        <title>Phylogenomic resolution of chytrid fungi.</title>
        <authorList>
            <person name="Stajich J.E."/>
            <person name="Amses K."/>
            <person name="Simmons R."/>
            <person name="Seto K."/>
            <person name="Myers J."/>
            <person name="Bonds A."/>
            <person name="Quandt C.A."/>
            <person name="Barry K."/>
            <person name="Liu P."/>
            <person name="Grigoriev I."/>
            <person name="Longcore J.E."/>
            <person name="James T.Y."/>
        </authorList>
    </citation>
    <scope>NUCLEOTIDE SEQUENCE</scope>
    <source>
        <strain evidence="3">PLAUS21</strain>
    </source>
</reference>
<dbReference type="InterPro" id="IPR001680">
    <property type="entry name" value="WD40_rpt"/>
</dbReference>
<dbReference type="InterPro" id="IPR015943">
    <property type="entry name" value="WD40/YVTN_repeat-like_dom_sf"/>
</dbReference>
<dbReference type="AlphaFoldDB" id="A0AAD5UAG8"/>
<gene>
    <name evidence="3" type="ORF">HK103_001792</name>
</gene>
<evidence type="ECO:0000313" key="4">
    <source>
        <dbReference type="Proteomes" id="UP001210925"/>
    </source>
</evidence>
<name>A0AAD5UAG8_9FUNG</name>
<dbReference type="EMBL" id="JADGKB010000151">
    <property type="protein sequence ID" value="KAJ3252181.1"/>
    <property type="molecule type" value="Genomic_DNA"/>
</dbReference>
<dbReference type="PANTHER" id="PTHR19848:SF8">
    <property type="entry name" value="F-BOX AND WD REPEAT DOMAIN CONTAINING 7"/>
    <property type="match status" value="1"/>
</dbReference>
<dbReference type="SUPFAM" id="SSF50978">
    <property type="entry name" value="WD40 repeat-like"/>
    <property type="match status" value="1"/>
</dbReference>
<keyword evidence="1" id="KW-0853">WD repeat</keyword>
<keyword evidence="2" id="KW-0677">Repeat</keyword>
<comment type="caution">
    <text evidence="3">The sequence shown here is derived from an EMBL/GenBank/DDBJ whole genome shotgun (WGS) entry which is preliminary data.</text>
</comment>
<dbReference type="InterPro" id="IPR036322">
    <property type="entry name" value="WD40_repeat_dom_sf"/>
</dbReference>